<dbReference type="InterPro" id="IPR001190">
    <property type="entry name" value="SRCR"/>
</dbReference>
<evidence type="ECO:0000256" key="6">
    <source>
        <dbReference type="ARBA" id="ARBA00058074"/>
    </source>
</evidence>
<evidence type="ECO:0000313" key="12">
    <source>
        <dbReference type="Proteomes" id="UP000472260"/>
    </source>
</evidence>
<feature type="domain" description="SRCR" evidence="10">
    <location>
        <begin position="127"/>
        <end position="227"/>
    </location>
</feature>
<dbReference type="PANTHER" id="PTHR48071:SF18">
    <property type="entry name" value="DELETED IN MALIGNANT BRAIN TUMORS 1 PROTEIN-RELATED"/>
    <property type="match status" value="1"/>
</dbReference>
<keyword evidence="3 9" id="KW-1015">Disulfide bond</keyword>
<feature type="disulfide bond" evidence="9">
    <location>
        <begin position="87"/>
        <end position="97"/>
    </location>
</feature>
<evidence type="ECO:0000256" key="9">
    <source>
        <dbReference type="PROSITE-ProRule" id="PRU00196"/>
    </source>
</evidence>
<evidence type="ECO:0000256" key="1">
    <source>
        <dbReference type="ARBA" id="ARBA00022729"/>
    </source>
</evidence>
<proteinExistence type="predicted"/>
<feature type="disulfide bond" evidence="9">
    <location>
        <begin position="252"/>
        <end position="316"/>
    </location>
</feature>
<keyword evidence="5" id="KW-0325">Glycoprotein</keyword>
<comment type="function">
    <text evidence="6">Binds to extracellular matrix proteins. Binds to pathogen-associated molecular patterns (PAMPs) present on the cell walls of Gram-positive and Gram-negative bacteria and fungi, behaving as a pattern recognition receptor (PRR). Induces bacterial and fungal aggregation and subsequent inhibition of PAMP-induced cytokine release. Does not possess intrinsic bactericidal activity. May play a role in the innate defense and homeostasis of certain epithelial surfaces.</text>
</comment>
<evidence type="ECO:0000256" key="7">
    <source>
        <dbReference type="ARBA" id="ARBA00064153"/>
    </source>
</evidence>
<dbReference type="SMART" id="SM00202">
    <property type="entry name" value="SR"/>
    <property type="match status" value="3"/>
</dbReference>
<keyword evidence="12" id="KW-1185">Reference proteome</keyword>
<dbReference type="PANTHER" id="PTHR48071">
    <property type="entry name" value="SRCR DOMAIN-CONTAINING PROTEIN"/>
    <property type="match status" value="1"/>
</dbReference>
<evidence type="ECO:0000259" key="10">
    <source>
        <dbReference type="PROSITE" id="PS50287"/>
    </source>
</evidence>
<feature type="disulfide bond" evidence="9">
    <location>
        <begin position="196"/>
        <end position="206"/>
    </location>
</feature>
<keyword evidence="1" id="KW-0732">Signal</keyword>
<keyword evidence="2" id="KW-0677">Repeat</keyword>
<keyword evidence="4" id="KW-0675">Receptor</keyword>
<dbReference type="PRINTS" id="PR00258">
    <property type="entry name" value="SPERACTRCPTR"/>
</dbReference>
<feature type="disulfide bond" evidence="9">
    <location>
        <begin position="43"/>
        <end position="107"/>
    </location>
</feature>
<feature type="disulfide bond" evidence="9">
    <location>
        <begin position="296"/>
        <end position="306"/>
    </location>
</feature>
<feature type="disulfide bond" evidence="9">
    <location>
        <begin position="165"/>
        <end position="226"/>
    </location>
</feature>
<dbReference type="AlphaFoldDB" id="A0A671SWE1"/>
<evidence type="ECO:0000256" key="8">
    <source>
        <dbReference type="ARBA" id="ARBA00069168"/>
    </source>
</evidence>
<sequence>MVLMLSERTYGTFNLATLRLQGGSGMCSGRVEIFHDRQWGTVCGTTWDLLDSVVVCKELGCGSPVASYYNAYFGKGAGPVWMDGVSCTGTESTMKNCRSNGWGVHDCEHTNDAGRRIRNSSDFFLEVRLVNTNNKCQGTVQVYHDGRWGTVCHNSWDIADGLVLCRELGCGGNAQPLASAYFGPGDGLIWMDSLRCKGDESNLRKCQFGGWGNHQCIHAYDAGIICRGALVNGDSCSGRVEVLYNGIWGTVCDDGWDLKDAAVVCREMGCGDAIEAKSVAYFGQGSGQIWMDDVNCDGTESSLKNCKTNGWGTHNCGHHEDAGVICNCE</sequence>
<dbReference type="Ensembl" id="ENSSANT00000106775.1">
    <property type="protein sequence ID" value="ENSSANP00000100581.1"/>
    <property type="gene ID" value="ENSSANG00000049445.1"/>
</dbReference>
<feature type="domain" description="SRCR" evidence="10">
    <location>
        <begin position="18"/>
        <end position="114"/>
    </location>
</feature>
<dbReference type="FunFam" id="3.10.250.10:FF:000006">
    <property type="entry name" value="neurotrypsin isoform X2"/>
    <property type="match status" value="2"/>
</dbReference>
<evidence type="ECO:0000256" key="4">
    <source>
        <dbReference type="ARBA" id="ARBA00023170"/>
    </source>
</evidence>
<evidence type="ECO:0000313" key="11">
    <source>
        <dbReference type="Ensembl" id="ENSSANP00000100581.1"/>
    </source>
</evidence>
<dbReference type="PROSITE" id="PS00420">
    <property type="entry name" value="SRCR_1"/>
    <property type="match status" value="2"/>
</dbReference>
<dbReference type="PROSITE" id="PS50287">
    <property type="entry name" value="SRCR_2"/>
    <property type="match status" value="3"/>
</dbReference>
<feature type="domain" description="SRCR" evidence="10">
    <location>
        <begin position="228"/>
        <end position="327"/>
    </location>
</feature>
<dbReference type="GO" id="GO:0016020">
    <property type="term" value="C:membrane"/>
    <property type="evidence" value="ECO:0007669"/>
    <property type="project" value="InterPro"/>
</dbReference>
<dbReference type="Pfam" id="PF00530">
    <property type="entry name" value="SRCR"/>
    <property type="match status" value="3"/>
</dbReference>
<comment type="subunit">
    <text evidence="7">Interacts with LGALS1 and laminin.</text>
</comment>
<dbReference type="SUPFAM" id="SSF56487">
    <property type="entry name" value="SRCR-like"/>
    <property type="match status" value="3"/>
</dbReference>
<dbReference type="FunFam" id="3.10.250.10:FF:000007">
    <property type="entry name" value="Soluble scavenger receptor cysteine-rich domain-containing protein SSC5D"/>
    <property type="match status" value="1"/>
</dbReference>
<dbReference type="Proteomes" id="UP000472260">
    <property type="component" value="Unassembled WGS sequence"/>
</dbReference>
<evidence type="ECO:0000256" key="5">
    <source>
        <dbReference type="ARBA" id="ARBA00023180"/>
    </source>
</evidence>
<evidence type="ECO:0000256" key="2">
    <source>
        <dbReference type="ARBA" id="ARBA00022737"/>
    </source>
</evidence>
<dbReference type="Gene3D" id="3.10.250.10">
    <property type="entry name" value="SRCR-like domain"/>
    <property type="match status" value="3"/>
</dbReference>
<evidence type="ECO:0000256" key="3">
    <source>
        <dbReference type="ARBA" id="ARBA00023157"/>
    </source>
</evidence>
<protein>
    <recommendedName>
        <fullName evidence="8">Soluble scavenger receptor cysteine-rich domain-containing protein SSC5D</fullName>
    </recommendedName>
</protein>
<comment type="caution">
    <text evidence="9">Lacks conserved residue(s) required for the propagation of feature annotation.</text>
</comment>
<feature type="disulfide bond" evidence="9">
    <location>
        <begin position="152"/>
        <end position="216"/>
    </location>
</feature>
<name>A0A671SWE1_9TELE</name>
<reference evidence="11" key="2">
    <citation type="submission" date="2025-09" db="UniProtKB">
        <authorList>
            <consortium name="Ensembl"/>
        </authorList>
    </citation>
    <scope>IDENTIFICATION</scope>
</reference>
<dbReference type="InterPro" id="IPR036772">
    <property type="entry name" value="SRCR-like_dom_sf"/>
</dbReference>
<organism evidence="11 12">
    <name type="scientific">Sinocyclocheilus anshuiensis</name>
    <dbReference type="NCBI Taxonomy" id="1608454"/>
    <lineage>
        <taxon>Eukaryota</taxon>
        <taxon>Metazoa</taxon>
        <taxon>Chordata</taxon>
        <taxon>Craniata</taxon>
        <taxon>Vertebrata</taxon>
        <taxon>Euteleostomi</taxon>
        <taxon>Actinopterygii</taxon>
        <taxon>Neopterygii</taxon>
        <taxon>Teleostei</taxon>
        <taxon>Ostariophysi</taxon>
        <taxon>Cypriniformes</taxon>
        <taxon>Cyprinidae</taxon>
        <taxon>Cyprininae</taxon>
        <taxon>Sinocyclocheilus</taxon>
    </lineage>
</organism>
<accession>A0A671SWE1</accession>
<feature type="disulfide bond" evidence="9">
    <location>
        <begin position="265"/>
        <end position="326"/>
    </location>
</feature>
<reference evidence="11" key="1">
    <citation type="submission" date="2025-08" db="UniProtKB">
        <authorList>
            <consortium name="Ensembl"/>
        </authorList>
    </citation>
    <scope>IDENTIFICATION</scope>
</reference>